<dbReference type="Proteomes" id="UP001165064">
    <property type="component" value="Unassembled WGS sequence"/>
</dbReference>
<accession>A0ACB5SRA2</accession>
<evidence type="ECO:0000313" key="2">
    <source>
        <dbReference type="Proteomes" id="UP001165064"/>
    </source>
</evidence>
<proteinExistence type="predicted"/>
<name>A0ACB5SRA2_AMBMO</name>
<evidence type="ECO:0000313" key="1">
    <source>
        <dbReference type="EMBL" id="GME70144.1"/>
    </source>
</evidence>
<reference evidence="1" key="1">
    <citation type="submission" date="2023-04" db="EMBL/GenBank/DDBJ databases">
        <title>Ambrosiozyma monospora NBRC 10751.</title>
        <authorList>
            <person name="Ichikawa N."/>
            <person name="Sato H."/>
            <person name="Tonouchi N."/>
        </authorList>
    </citation>
    <scope>NUCLEOTIDE SEQUENCE</scope>
    <source>
        <strain evidence="1">NBRC 10751</strain>
    </source>
</reference>
<organism evidence="1 2">
    <name type="scientific">Ambrosiozyma monospora</name>
    <name type="common">Yeast</name>
    <name type="synonym">Endomycopsis monosporus</name>
    <dbReference type="NCBI Taxonomy" id="43982"/>
    <lineage>
        <taxon>Eukaryota</taxon>
        <taxon>Fungi</taxon>
        <taxon>Dikarya</taxon>
        <taxon>Ascomycota</taxon>
        <taxon>Saccharomycotina</taxon>
        <taxon>Pichiomycetes</taxon>
        <taxon>Pichiales</taxon>
        <taxon>Pichiaceae</taxon>
        <taxon>Ambrosiozyma</taxon>
    </lineage>
</organism>
<dbReference type="EMBL" id="BSXS01000002">
    <property type="protein sequence ID" value="GME70144.1"/>
    <property type="molecule type" value="Genomic_DNA"/>
</dbReference>
<sequence>MIRNQTFKLARLAIAKRATVILPRQQLSVPSQYQQSLSTPTPFSTPLSQVSYFSTTSATLAKKKGGNKKENKKDKRHHKDDAEEDGEPVEEIDPKQILSSLETSFKKTLELYNKKITEIKMGKANPTIFNNLMITIDKKDYPFTDLAAASLQNKNLTVTVFDPNNAKRIISAILAANLGLTPELDPKNNQSLKIKNPLTSSKDVKAKQLKELKEAFDNHAKNNSSSHSLVSLRGKVVKDLKKVEGSKDVVRKLTTDVEKLYKSYVEKLTDSFKKAEKSLK</sequence>
<gene>
    <name evidence="1" type="ORF">Amon02_000005300</name>
</gene>
<comment type="caution">
    <text evidence="1">The sequence shown here is derived from an EMBL/GenBank/DDBJ whole genome shotgun (WGS) entry which is preliminary data.</text>
</comment>
<protein>
    <submittedName>
        <fullName evidence="1">Unnamed protein product</fullName>
    </submittedName>
</protein>
<keyword evidence="2" id="KW-1185">Reference proteome</keyword>